<reference evidence="2" key="1">
    <citation type="journal article" date="2019" name="Sci. Rep.">
        <title>Draft genome of Tanacetum cinerariifolium, the natural source of mosquito coil.</title>
        <authorList>
            <person name="Yamashiro T."/>
            <person name="Shiraishi A."/>
            <person name="Satake H."/>
            <person name="Nakayama K."/>
        </authorList>
    </citation>
    <scope>NUCLEOTIDE SEQUENCE</scope>
</reference>
<dbReference type="SUPFAM" id="SSF52540">
    <property type="entry name" value="P-loop containing nucleoside triphosphate hydrolases"/>
    <property type="match status" value="1"/>
</dbReference>
<protein>
    <recommendedName>
        <fullName evidence="1">Helicase ATP-binding domain-containing protein</fullName>
    </recommendedName>
</protein>
<feature type="non-terminal residue" evidence="2">
    <location>
        <position position="157"/>
    </location>
</feature>
<organism evidence="2">
    <name type="scientific">Tanacetum cinerariifolium</name>
    <name type="common">Dalmatian daisy</name>
    <name type="synonym">Chrysanthemum cinerariifolium</name>
    <dbReference type="NCBI Taxonomy" id="118510"/>
    <lineage>
        <taxon>Eukaryota</taxon>
        <taxon>Viridiplantae</taxon>
        <taxon>Streptophyta</taxon>
        <taxon>Embryophyta</taxon>
        <taxon>Tracheophyta</taxon>
        <taxon>Spermatophyta</taxon>
        <taxon>Magnoliopsida</taxon>
        <taxon>eudicotyledons</taxon>
        <taxon>Gunneridae</taxon>
        <taxon>Pentapetalae</taxon>
        <taxon>asterids</taxon>
        <taxon>campanulids</taxon>
        <taxon>Asterales</taxon>
        <taxon>Asteraceae</taxon>
        <taxon>Asteroideae</taxon>
        <taxon>Anthemideae</taxon>
        <taxon>Anthemidinae</taxon>
        <taxon>Tanacetum</taxon>
    </lineage>
</organism>
<dbReference type="AlphaFoldDB" id="A0A699UVF0"/>
<feature type="domain" description="Helicase ATP-binding" evidence="1">
    <location>
        <begin position="24"/>
        <end position="157"/>
    </location>
</feature>
<dbReference type="PROSITE" id="PS51192">
    <property type="entry name" value="HELICASE_ATP_BIND_1"/>
    <property type="match status" value="1"/>
</dbReference>
<evidence type="ECO:0000313" key="2">
    <source>
        <dbReference type="EMBL" id="GFD26420.1"/>
    </source>
</evidence>
<accession>A0A699UVF0</accession>
<dbReference type="InterPro" id="IPR006935">
    <property type="entry name" value="Helicase/UvrB_N"/>
</dbReference>
<dbReference type="EMBL" id="BKCJ011368600">
    <property type="protein sequence ID" value="GFD26420.1"/>
    <property type="molecule type" value="Genomic_DNA"/>
</dbReference>
<gene>
    <name evidence="2" type="ORF">Tci_898389</name>
</gene>
<dbReference type="InterPro" id="IPR014001">
    <property type="entry name" value="Helicase_ATP-bd"/>
</dbReference>
<dbReference type="GO" id="GO:0016787">
    <property type="term" value="F:hydrolase activity"/>
    <property type="evidence" value="ECO:0007669"/>
    <property type="project" value="InterPro"/>
</dbReference>
<dbReference type="Pfam" id="PF04851">
    <property type="entry name" value="ResIII"/>
    <property type="match status" value="1"/>
</dbReference>
<comment type="caution">
    <text evidence="2">The sequence shown here is derived from an EMBL/GenBank/DDBJ whole genome shotgun (WGS) entry which is preliminary data.</text>
</comment>
<name>A0A699UVF0_TANCI</name>
<evidence type="ECO:0000259" key="1">
    <source>
        <dbReference type="PROSITE" id="PS51192"/>
    </source>
</evidence>
<dbReference type="InterPro" id="IPR027417">
    <property type="entry name" value="P-loop_NTPase"/>
</dbReference>
<dbReference type="GO" id="GO:0003677">
    <property type="term" value="F:DNA binding"/>
    <property type="evidence" value="ECO:0007669"/>
    <property type="project" value="InterPro"/>
</dbReference>
<dbReference type="GO" id="GO:0005524">
    <property type="term" value="F:ATP binding"/>
    <property type="evidence" value="ECO:0007669"/>
    <property type="project" value="InterPro"/>
</dbReference>
<proteinExistence type="predicted"/>
<sequence length="157" mass="17522">MATNGVSTARIFQRHLSEQLDFIYDQLLVNKILYIDAPTGSGKTHLIKLLAQKMNTKVDLLMPTTALAEQQTNLVVATGEKPLSREQQQAQVLATCYESVGKARQRQATVLVIDEAHELATAYSYRSRTIQEIQRHTSAYEYVIYLSGSMFPLTSGA</sequence>
<dbReference type="Gene3D" id="3.40.50.300">
    <property type="entry name" value="P-loop containing nucleotide triphosphate hydrolases"/>
    <property type="match status" value="1"/>
</dbReference>